<evidence type="ECO:0000313" key="1">
    <source>
        <dbReference type="EMBL" id="WVZ03621.1"/>
    </source>
</evidence>
<protein>
    <submittedName>
        <fullName evidence="1">Uncharacterized protein</fullName>
    </submittedName>
</protein>
<dbReference type="EMBL" id="CP144694">
    <property type="protein sequence ID" value="WVZ03621.1"/>
    <property type="molecule type" value="Genomic_DNA"/>
</dbReference>
<organism evidence="1 2">
    <name type="scientific">Vigna mungo</name>
    <name type="common">Black gram</name>
    <name type="synonym">Phaseolus mungo</name>
    <dbReference type="NCBI Taxonomy" id="3915"/>
    <lineage>
        <taxon>Eukaryota</taxon>
        <taxon>Viridiplantae</taxon>
        <taxon>Streptophyta</taxon>
        <taxon>Embryophyta</taxon>
        <taxon>Tracheophyta</taxon>
        <taxon>Spermatophyta</taxon>
        <taxon>Magnoliopsida</taxon>
        <taxon>eudicotyledons</taxon>
        <taxon>Gunneridae</taxon>
        <taxon>Pentapetalae</taxon>
        <taxon>rosids</taxon>
        <taxon>fabids</taxon>
        <taxon>Fabales</taxon>
        <taxon>Fabaceae</taxon>
        <taxon>Papilionoideae</taxon>
        <taxon>50 kb inversion clade</taxon>
        <taxon>NPAAA clade</taxon>
        <taxon>indigoferoid/millettioid clade</taxon>
        <taxon>Phaseoleae</taxon>
        <taxon>Vigna</taxon>
    </lineage>
</organism>
<proteinExistence type="predicted"/>
<dbReference type="AlphaFoldDB" id="A0AAQ3N778"/>
<gene>
    <name evidence="1" type="ORF">V8G54_024427</name>
</gene>
<sequence>MFPMKQHFLLPCTSSWLIQCDLNKMKDKENCGRCRKFLRKLTLNSPKCGEIQHYEPRSFPFQTLCIHWTSNLHHKSCYCCCFRTSLGGCANSSLSHCLFFRVNFQQSETIYHTNFTPNTNHQ</sequence>
<keyword evidence="2" id="KW-1185">Reference proteome</keyword>
<dbReference type="Proteomes" id="UP001374535">
    <property type="component" value="Chromosome 7"/>
</dbReference>
<evidence type="ECO:0000313" key="2">
    <source>
        <dbReference type="Proteomes" id="UP001374535"/>
    </source>
</evidence>
<accession>A0AAQ3N778</accession>
<name>A0AAQ3N778_VIGMU</name>
<reference evidence="1 2" key="1">
    <citation type="journal article" date="2023" name="Life. Sci Alliance">
        <title>Evolutionary insights into 3D genome organization and epigenetic landscape of Vigna mungo.</title>
        <authorList>
            <person name="Junaid A."/>
            <person name="Singh B."/>
            <person name="Bhatia S."/>
        </authorList>
    </citation>
    <scope>NUCLEOTIDE SEQUENCE [LARGE SCALE GENOMIC DNA]</scope>
    <source>
        <strain evidence="1">Urdbean</strain>
    </source>
</reference>